<comment type="subcellular location">
    <subcellularLocation>
        <location evidence="1">Cell membrane</location>
        <topology evidence="1">Multi-pass membrane protein</topology>
    </subcellularLocation>
</comment>
<dbReference type="PANTHER" id="PTHR30294">
    <property type="entry name" value="MEMBRANE COMPONENT OF ABC TRANSPORTER YHHJ-RELATED"/>
    <property type="match status" value="1"/>
</dbReference>
<evidence type="ECO:0000256" key="6">
    <source>
        <dbReference type="SAM" id="Phobius"/>
    </source>
</evidence>
<dbReference type="InterPro" id="IPR051449">
    <property type="entry name" value="ABC-2_transporter_component"/>
</dbReference>
<evidence type="ECO:0000256" key="3">
    <source>
        <dbReference type="ARBA" id="ARBA00022692"/>
    </source>
</evidence>
<dbReference type="PANTHER" id="PTHR30294:SF29">
    <property type="entry name" value="MULTIDRUG ABC TRANSPORTER PERMEASE YBHS-RELATED"/>
    <property type="match status" value="1"/>
</dbReference>
<evidence type="ECO:0000313" key="9">
    <source>
        <dbReference type="Proteomes" id="UP001489509"/>
    </source>
</evidence>
<keyword evidence="2" id="KW-1003">Cell membrane</keyword>
<comment type="caution">
    <text evidence="8">The sequence shown here is derived from an EMBL/GenBank/DDBJ whole genome shotgun (WGS) entry which is preliminary data.</text>
</comment>
<keyword evidence="4 6" id="KW-1133">Transmembrane helix</keyword>
<protein>
    <submittedName>
        <fullName evidence="8">ABC transporter permease</fullName>
    </submittedName>
</protein>
<feature type="transmembrane region" description="Helical" evidence="6">
    <location>
        <begin position="20"/>
        <end position="42"/>
    </location>
</feature>
<evidence type="ECO:0000256" key="2">
    <source>
        <dbReference type="ARBA" id="ARBA00022475"/>
    </source>
</evidence>
<evidence type="ECO:0000256" key="1">
    <source>
        <dbReference type="ARBA" id="ARBA00004651"/>
    </source>
</evidence>
<feature type="domain" description="ABC-2 type transporter transmembrane" evidence="7">
    <location>
        <begin position="26"/>
        <end position="387"/>
    </location>
</feature>
<dbReference type="EMBL" id="JBBMFD010000029">
    <property type="protein sequence ID" value="MEQ2441560.1"/>
    <property type="molecule type" value="Genomic_DNA"/>
</dbReference>
<dbReference type="Pfam" id="PF12698">
    <property type="entry name" value="ABC2_membrane_3"/>
    <property type="match status" value="1"/>
</dbReference>
<keyword evidence="5 6" id="KW-0472">Membrane</keyword>
<feature type="transmembrane region" description="Helical" evidence="6">
    <location>
        <begin position="183"/>
        <end position="209"/>
    </location>
</feature>
<evidence type="ECO:0000256" key="4">
    <source>
        <dbReference type="ARBA" id="ARBA00022989"/>
    </source>
</evidence>
<feature type="transmembrane region" description="Helical" evidence="6">
    <location>
        <begin position="230"/>
        <end position="257"/>
    </location>
</feature>
<gene>
    <name evidence="8" type="ORF">WMO26_12045</name>
</gene>
<accession>A0ABV1E2M9</accession>
<keyword evidence="9" id="KW-1185">Reference proteome</keyword>
<reference evidence="8 9" key="1">
    <citation type="submission" date="2024-03" db="EMBL/GenBank/DDBJ databases">
        <title>Human intestinal bacterial collection.</title>
        <authorList>
            <person name="Pauvert C."/>
            <person name="Hitch T.C.A."/>
            <person name="Clavel T."/>
        </authorList>
    </citation>
    <scope>NUCLEOTIDE SEQUENCE [LARGE SCALE GENOMIC DNA]</scope>
    <source>
        <strain evidence="8 9">CLA-JM-H44</strain>
    </source>
</reference>
<evidence type="ECO:0000256" key="5">
    <source>
        <dbReference type="ARBA" id="ARBA00023136"/>
    </source>
</evidence>
<feature type="transmembrane region" description="Helical" evidence="6">
    <location>
        <begin position="277"/>
        <end position="303"/>
    </location>
</feature>
<feature type="transmembrane region" description="Helical" evidence="6">
    <location>
        <begin position="368"/>
        <end position="387"/>
    </location>
</feature>
<sequence>MKQFWIVFQHEYVGFLKNKVYAGVTIFLVLAIAVVLSLPNLFSLFSSGDSPATPPADAEKPVVLVDAAAAGDGYAAYLSSVFPDYAFEEKDTAGLDLKALINDGDYEGAVVFQSPMQYEFYTKRLGIAGSSLLGGLSEAVTMKMRTDALTALGVTEQEAAQIMTAQPQQSVIETGKSFMDTYFYTYALLFILYLSVILYGQMVASAVAAEKSNRAMEMLITTASPNNLMFGKIMGVGLAGLTQVAVILLAAFGFYQLNASAWDNEIIQSLFNMPVNIMLFTLLFYLLGFFLYAFLFGAVGSLVSRTEDVNTTITPMMLLLVGAFFLSLYAMLGNPDSPLVVVCSFIPFFTPMLMFVRICMTDVPTWQILLSVVLTVVFTGFMGWLSAKIYRVGVLMYGKPPKPGELIRVLKDSKHY</sequence>
<dbReference type="Proteomes" id="UP001489509">
    <property type="component" value="Unassembled WGS sequence"/>
</dbReference>
<feature type="transmembrane region" description="Helical" evidence="6">
    <location>
        <begin position="338"/>
        <end position="356"/>
    </location>
</feature>
<proteinExistence type="predicted"/>
<dbReference type="InterPro" id="IPR013525">
    <property type="entry name" value="ABC2_TM"/>
</dbReference>
<evidence type="ECO:0000313" key="8">
    <source>
        <dbReference type="EMBL" id="MEQ2441560.1"/>
    </source>
</evidence>
<name>A0ABV1E2M9_9FIRM</name>
<evidence type="ECO:0000259" key="7">
    <source>
        <dbReference type="Pfam" id="PF12698"/>
    </source>
</evidence>
<dbReference type="RefSeq" id="WP_349220719.1">
    <property type="nucleotide sequence ID" value="NZ_JBBMFD010000029.1"/>
</dbReference>
<organism evidence="8 9">
    <name type="scientific">Solibaculum intestinale</name>
    <dbReference type="NCBI Taxonomy" id="3133165"/>
    <lineage>
        <taxon>Bacteria</taxon>
        <taxon>Bacillati</taxon>
        <taxon>Bacillota</taxon>
        <taxon>Clostridia</taxon>
        <taxon>Eubacteriales</taxon>
        <taxon>Oscillospiraceae</taxon>
        <taxon>Solibaculum</taxon>
    </lineage>
</organism>
<feature type="transmembrane region" description="Helical" evidence="6">
    <location>
        <begin position="315"/>
        <end position="332"/>
    </location>
</feature>
<keyword evidence="3 6" id="KW-0812">Transmembrane</keyword>